<dbReference type="EMBL" id="FAXA01000160">
    <property type="protein sequence ID" value="CUV01993.1"/>
    <property type="molecule type" value="Genomic_DNA"/>
</dbReference>
<dbReference type="InterPro" id="IPR014917">
    <property type="entry name" value="DUF1800"/>
</dbReference>
<name>A0A170Q9Q6_9ZZZZ</name>
<reference evidence="2" key="1">
    <citation type="submission" date="2015-10" db="EMBL/GenBank/DDBJ databases">
        <authorList>
            <person name="Gilbert D.G."/>
        </authorList>
    </citation>
    <scope>NUCLEOTIDE SEQUENCE</scope>
</reference>
<accession>A0A170Q9Q6</accession>
<protein>
    <submittedName>
        <fullName evidence="2">Uncharacterized protein</fullName>
    </submittedName>
</protein>
<proteinExistence type="predicted"/>
<gene>
    <name evidence="2" type="ORF">MGWOODY_Clf1532</name>
</gene>
<sequence length="474" mass="53404">MPDQEISLMAHLLRRAGYGASRDEIEARAAQGYDNVVAELLNPGDDPGIDEDLMYRAYPSYFDKAAIETGQTEWVYRMINNKYQLKEKMSLFWHTILCAGDNKVDNARTTAIQIDKFRDYGMGNFKDLLMMLSTDPAMLYYLDNIESHKTAVNENYGRELLELFSIGVGMDNDFNYTEDDVKACARAFTGWNLAPTIPVFPYGRTPFEFRFDPADHDFGEKTFLGETGNWDGGDIVDIICKQPATARFVARKLYDFFVADEPPVPSWRLTEPRDMDAIKQLEKAYFDSGYEITAMLTVLFNSKFFKDEAVRFAKVKSPADVVIGTMRMVGDHLEPKPGLFFVAMEPKYMGLDLMNPPTVEGWHMGREWINSGSLIDRINFASSMLGNTELPGVKNIISRLMALGDVPSSQQFLDGCLDLIGPMDLAEETRSQLTDHLDSGGDLNHGSDAEKGEFSRRAGETLQMIATTTEFQFG</sequence>
<dbReference type="Pfam" id="PF08811">
    <property type="entry name" value="DUF1800"/>
    <property type="match status" value="1"/>
</dbReference>
<dbReference type="AlphaFoldDB" id="A0A170Q9Q6"/>
<feature type="region of interest" description="Disordered" evidence="1">
    <location>
        <begin position="430"/>
        <end position="456"/>
    </location>
</feature>
<evidence type="ECO:0000313" key="2">
    <source>
        <dbReference type="EMBL" id="CUV01993.1"/>
    </source>
</evidence>
<evidence type="ECO:0000256" key="1">
    <source>
        <dbReference type="SAM" id="MobiDB-lite"/>
    </source>
</evidence>
<organism evidence="2">
    <name type="scientific">hydrothermal vent metagenome</name>
    <dbReference type="NCBI Taxonomy" id="652676"/>
    <lineage>
        <taxon>unclassified sequences</taxon>
        <taxon>metagenomes</taxon>
        <taxon>ecological metagenomes</taxon>
    </lineage>
</organism>